<feature type="signal peptide" evidence="1">
    <location>
        <begin position="1"/>
        <end position="21"/>
    </location>
</feature>
<name>A0A0C1QZL0_9CYAN</name>
<gene>
    <name evidence="3" type="ORF">DA73_0231420</name>
    <name evidence="2" type="ORF">DA73_0400007540</name>
</gene>
<reference evidence="2" key="2">
    <citation type="submission" date="2019-11" db="EMBL/GenBank/DDBJ databases">
        <title>Improved Assembly of Tolypothrix boutellei genome.</title>
        <authorList>
            <person name="Sarangi A.N."/>
            <person name="Mukherjee M."/>
            <person name="Ghosh S."/>
            <person name="Singh D."/>
            <person name="Das A."/>
            <person name="Kant S."/>
            <person name="Prusty A."/>
            <person name="Tripathy S."/>
        </authorList>
    </citation>
    <scope>NUCLEOTIDE SEQUENCE</scope>
    <source>
        <strain evidence="2">VB521301</strain>
    </source>
</reference>
<dbReference type="EMBL" id="JHEG02000058">
    <property type="protein sequence ID" value="KIE08983.1"/>
    <property type="molecule type" value="Genomic_DNA"/>
</dbReference>
<protein>
    <submittedName>
        <fullName evidence="3">Uncharacterized protein</fullName>
    </submittedName>
</protein>
<reference evidence="3" key="1">
    <citation type="journal article" date="2015" name="Genome Announc.">
        <title>Draft Genome Sequence of Tolypothrix boutellei Strain VB521301.</title>
        <authorList>
            <person name="Chandrababunaidu M.M."/>
            <person name="Singh D."/>
            <person name="Sen D."/>
            <person name="Bhan S."/>
            <person name="Das S."/>
            <person name="Gupta A."/>
            <person name="Adhikary S.P."/>
            <person name="Tripathy S."/>
        </authorList>
    </citation>
    <scope>NUCLEOTIDE SEQUENCE</scope>
    <source>
        <strain evidence="3">VB521301</strain>
    </source>
</reference>
<dbReference type="AlphaFoldDB" id="A0A0C1QZL0"/>
<proteinExistence type="predicted"/>
<dbReference type="EMBL" id="JHEG04000001">
    <property type="protein sequence ID" value="KAF3885327.1"/>
    <property type="molecule type" value="Genomic_DNA"/>
</dbReference>
<evidence type="ECO:0000313" key="3">
    <source>
        <dbReference type="EMBL" id="KIE08983.1"/>
    </source>
</evidence>
<keyword evidence="4" id="KW-1185">Reference proteome</keyword>
<keyword evidence="1" id="KW-0732">Signal</keyword>
<dbReference type="Proteomes" id="UP000029738">
    <property type="component" value="Unassembled WGS sequence"/>
</dbReference>
<sequence length="144" mass="15710">MKILISGVLFLGLTSPFLASARSVANQSTLSIKNNHHYISQNAVAERFNVVGTEPFWNVSVSKSGIVYSSPEVKKQTFPYVAPLKAAGRPDDLVRVYQLKGKGNNTLILKKVDKCSDGMSDKDYPYSATLILGTKVLEGCAEKK</sequence>
<feature type="chain" id="PRO_5036532844" evidence="1">
    <location>
        <begin position="22"/>
        <end position="144"/>
    </location>
</feature>
<dbReference type="OrthoDB" id="5489750at2"/>
<dbReference type="RefSeq" id="WP_038087407.1">
    <property type="nucleotide sequence ID" value="NZ_JHEG04000001.1"/>
</dbReference>
<organism evidence="3">
    <name type="scientific">Tolypothrix bouteillei VB521301</name>
    <dbReference type="NCBI Taxonomy" id="1479485"/>
    <lineage>
        <taxon>Bacteria</taxon>
        <taxon>Bacillati</taxon>
        <taxon>Cyanobacteriota</taxon>
        <taxon>Cyanophyceae</taxon>
        <taxon>Nostocales</taxon>
        <taxon>Tolypothrichaceae</taxon>
        <taxon>Tolypothrix</taxon>
    </lineage>
</organism>
<evidence type="ECO:0000256" key="1">
    <source>
        <dbReference type="SAM" id="SignalP"/>
    </source>
</evidence>
<accession>A0A0C1QZL0</accession>
<comment type="caution">
    <text evidence="3">The sequence shown here is derived from an EMBL/GenBank/DDBJ whole genome shotgun (WGS) entry which is preliminary data.</text>
</comment>
<evidence type="ECO:0000313" key="2">
    <source>
        <dbReference type="EMBL" id="KAF3885327.1"/>
    </source>
</evidence>
<dbReference type="STRING" id="1479485.DA73_0231420"/>
<evidence type="ECO:0000313" key="4">
    <source>
        <dbReference type="Proteomes" id="UP000029738"/>
    </source>
</evidence>